<dbReference type="PANTHER" id="PTHR32114">
    <property type="entry name" value="ABC TRANSPORTER ABCH.3"/>
    <property type="match status" value="1"/>
</dbReference>
<evidence type="ECO:0000313" key="3">
    <source>
        <dbReference type="EMBL" id="HJD97890.1"/>
    </source>
</evidence>
<accession>A0A921AX20</accession>
<feature type="coiled-coil region" evidence="1">
    <location>
        <begin position="899"/>
        <end position="926"/>
    </location>
</feature>
<dbReference type="PANTHER" id="PTHR32114:SF2">
    <property type="entry name" value="ABC TRANSPORTER ABCH.3"/>
    <property type="match status" value="1"/>
</dbReference>
<sequence>MRILSIHIRNLNSLTGDWNIRLDTPAYEGGIFAITGPTGAGKSTILDAVCLALYGATPRLERITRSGNEIMSRHTADCAAEISFRTGAGTYLCSWSQSKAGRKVSGRLQPPRHRLYDDKGACLAEKTTEVAEKVREITGMDFGRFLQSMLLAQGKFASFLLADGDARAPLLERITGTGIYSEISMRVHQRNREEELKLAELDAALAGKNLLSREEAQALEEHAAALQERCGELAREEARLGEELARHERAQKLLCDEAALRAEQEELARAQAAFAPERERLERARLALGLAGLLEAASVRREEQAKDTAQRLFHQNESPRLDMRRKEAEKALEAARAALAAEREETAALRETCARVRAMDSDLAAKARDIAALSLELENRKNALALREKERDALRGRREQRQNALRQLEERRKACAADAALQEALGALFQRLARLKEREAEHAAALAALEERRKAQAAALAALEEKKRAARALDEESARKEEERRAFLEEKAALLAGRGTAFHRARKEELFSRLARIDAAREYARLIPARREKERELAGKERELALALARERQELTSGRATLSALHEALFLRAKIKNYEEERQKLREGRPCPLCGSLHHPFARGLPPAEPGGEEEAARLEKRLEELTASLAAHERDAAHAESARRELSEELQSLSARLGAQLKDMFPLNGSFGTAEEEEALEKDMFGALALEENSALPPLLDRLRAGTAKAHDGISRLLAEVQKREEGEQRAREAREELEKKRSEALKASLALEKELLRLDTEAHSLESGRSRSEGLCREGREALCRDLRFFGVQASSTEDMEKALRSLEARREAFLALGREAEGMRRELEDMALELSARTEDMAGSQAACAEGAGNLARMQEERHALTLARQELFNLRDPAQEEEKARLRLRFREQEEARLLREAESAKSAHEQAENTLAVLDGRIARRTETLLQLEKELARGLASAGFAGEQACRDALLPGEALRGLEEKESRLARQALALQTRSRELARRKEDAPAPALPREECAEKRDGALRKREEALRELGAVLERLKADAACRKEERALRERREAQAALCGRWKGLDALIGSADGKKFRNYVQELTFRSLLRLANRQLALMTDRYELTYSTEEALTLNVIDRYQADAVRSSRNLSGGESFLVSLALALALAQMAGRNVRVDSVFLDEGFGTLDEEALNTALDMLAALHEKGKTIGIISHVQAVRERVPVQIRVEPCGNGRSRLSGPGVKCGGAEG</sequence>
<feature type="domain" description="Rad50/SbcC-type AAA" evidence="2">
    <location>
        <begin position="5"/>
        <end position="229"/>
    </location>
</feature>
<dbReference type="GO" id="GO:0016887">
    <property type="term" value="F:ATP hydrolysis activity"/>
    <property type="evidence" value="ECO:0007669"/>
    <property type="project" value="InterPro"/>
</dbReference>
<comment type="caution">
    <text evidence="3">The sequence shown here is derived from an EMBL/GenBank/DDBJ whole genome shotgun (WGS) entry which is preliminary data.</text>
</comment>
<name>A0A921AX20_9BACT</name>
<evidence type="ECO:0000259" key="2">
    <source>
        <dbReference type="Pfam" id="PF13476"/>
    </source>
</evidence>
<feature type="coiled-coil region" evidence="1">
    <location>
        <begin position="209"/>
        <end position="243"/>
    </location>
</feature>
<dbReference type="GO" id="GO:0006302">
    <property type="term" value="P:double-strand break repair"/>
    <property type="evidence" value="ECO:0007669"/>
    <property type="project" value="InterPro"/>
</dbReference>
<feature type="coiled-coil region" evidence="1">
    <location>
        <begin position="325"/>
        <end position="352"/>
    </location>
</feature>
<dbReference type="Pfam" id="PF13558">
    <property type="entry name" value="SbcC_Walker_B"/>
    <property type="match status" value="1"/>
</dbReference>
<feature type="coiled-coil region" evidence="1">
    <location>
        <begin position="391"/>
        <end position="498"/>
    </location>
</feature>
<dbReference type="Gene3D" id="3.40.50.300">
    <property type="entry name" value="P-loop containing nucleotide triphosphate hydrolases"/>
    <property type="match status" value="2"/>
</dbReference>
<feature type="coiled-coil region" evidence="1">
    <location>
        <begin position="530"/>
        <end position="588"/>
    </location>
</feature>
<dbReference type="InterPro" id="IPR027417">
    <property type="entry name" value="P-loop_NTPase"/>
</dbReference>
<evidence type="ECO:0000313" key="4">
    <source>
        <dbReference type="Proteomes" id="UP000698963"/>
    </source>
</evidence>
<feature type="coiled-coil region" evidence="1">
    <location>
        <begin position="718"/>
        <end position="756"/>
    </location>
</feature>
<dbReference type="Pfam" id="PF13476">
    <property type="entry name" value="AAA_23"/>
    <property type="match status" value="1"/>
</dbReference>
<feature type="coiled-coil region" evidence="1">
    <location>
        <begin position="616"/>
        <end position="664"/>
    </location>
</feature>
<dbReference type="SUPFAM" id="SSF52540">
    <property type="entry name" value="P-loop containing nucleoside triphosphate hydrolases"/>
    <property type="match status" value="1"/>
</dbReference>
<proteinExistence type="predicted"/>
<dbReference type="EMBL" id="DYZA01000194">
    <property type="protein sequence ID" value="HJD97890.1"/>
    <property type="molecule type" value="Genomic_DNA"/>
</dbReference>
<gene>
    <name evidence="3" type="ORF">K8W16_09635</name>
</gene>
<organism evidence="3 4">
    <name type="scientific">Mailhella massiliensis</name>
    <dbReference type="NCBI Taxonomy" id="1903261"/>
    <lineage>
        <taxon>Bacteria</taxon>
        <taxon>Pseudomonadati</taxon>
        <taxon>Thermodesulfobacteriota</taxon>
        <taxon>Desulfovibrionia</taxon>
        <taxon>Desulfovibrionales</taxon>
        <taxon>Desulfovibrionaceae</taxon>
        <taxon>Mailhella</taxon>
    </lineage>
</organism>
<keyword evidence="1" id="KW-0175">Coiled coil</keyword>
<reference evidence="3" key="1">
    <citation type="journal article" date="2021" name="PeerJ">
        <title>Extensive microbial diversity within the chicken gut microbiome revealed by metagenomics and culture.</title>
        <authorList>
            <person name="Gilroy R."/>
            <person name="Ravi A."/>
            <person name="Getino M."/>
            <person name="Pursley I."/>
            <person name="Horton D.L."/>
            <person name="Alikhan N.F."/>
            <person name="Baker D."/>
            <person name="Gharbi K."/>
            <person name="Hall N."/>
            <person name="Watson M."/>
            <person name="Adriaenssens E.M."/>
            <person name="Foster-Nyarko E."/>
            <person name="Jarju S."/>
            <person name="Secka A."/>
            <person name="Antonio M."/>
            <person name="Oren A."/>
            <person name="Chaudhuri R.R."/>
            <person name="La Ragione R."/>
            <person name="Hildebrand F."/>
            <person name="Pallen M.J."/>
        </authorList>
    </citation>
    <scope>NUCLEOTIDE SEQUENCE</scope>
    <source>
        <strain evidence="3">ChiGjej2B2-19336</strain>
    </source>
</reference>
<dbReference type="RefSeq" id="WP_304123004.1">
    <property type="nucleotide sequence ID" value="NZ_DYZA01000194.1"/>
</dbReference>
<dbReference type="AlphaFoldDB" id="A0A921AX20"/>
<evidence type="ECO:0000256" key="1">
    <source>
        <dbReference type="SAM" id="Coils"/>
    </source>
</evidence>
<dbReference type="InterPro" id="IPR038729">
    <property type="entry name" value="Rad50/SbcC_AAA"/>
</dbReference>
<feature type="coiled-coil region" evidence="1">
    <location>
        <begin position="966"/>
        <end position="1035"/>
    </location>
</feature>
<dbReference type="Proteomes" id="UP000698963">
    <property type="component" value="Unassembled WGS sequence"/>
</dbReference>
<protein>
    <recommendedName>
        <fullName evidence="2">Rad50/SbcC-type AAA domain-containing protein</fullName>
    </recommendedName>
</protein>
<reference evidence="3" key="2">
    <citation type="submission" date="2021-09" db="EMBL/GenBank/DDBJ databases">
        <authorList>
            <person name="Gilroy R."/>
        </authorList>
    </citation>
    <scope>NUCLEOTIDE SEQUENCE</scope>
    <source>
        <strain evidence="3">ChiGjej2B2-19336</strain>
    </source>
</reference>